<dbReference type="PRINTS" id="PR00080">
    <property type="entry name" value="SDRFAMILY"/>
</dbReference>
<gene>
    <name evidence="4" type="ORF">GCM10009801_57050</name>
</gene>
<dbReference type="RefSeq" id="WP_344532160.1">
    <property type="nucleotide sequence ID" value="NZ_BAAAPE010000013.1"/>
</dbReference>
<dbReference type="InterPro" id="IPR002347">
    <property type="entry name" value="SDR_fam"/>
</dbReference>
<dbReference type="PANTHER" id="PTHR43639:SF1">
    <property type="entry name" value="SHORT-CHAIN DEHYDROGENASE_REDUCTASE FAMILY PROTEIN"/>
    <property type="match status" value="1"/>
</dbReference>
<dbReference type="PROSITE" id="PS00061">
    <property type="entry name" value="ADH_SHORT"/>
    <property type="match status" value="1"/>
</dbReference>
<evidence type="ECO:0000313" key="4">
    <source>
        <dbReference type="EMBL" id="GAA2091297.1"/>
    </source>
</evidence>
<dbReference type="InterPro" id="IPR020904">
    <property type="entry name" value="Sc_DH/Rdtase_CS"/>
</dbReference>
<reference evidence="5" key="1">
    <citation type="journal article" date="2019" name="Int. J. Syst. Evol. Microbiol.">
        <title>The Global Catalogue of Microorganisms (GCM) 10K type strain sequencing project: providing services to taxonomists for standard genome sequencing and annotation.</title>
        <authorList>
            <consortium name="The Broad Institute Genomics Platform"/>
            <consortium name="The Broad Institute Genome Sequencing Center for Infectious Disease"/>
            <person name="Wu L."/>
            <person name="Ma J."/>
        </authorList>
    </citation>
    <scope>NUCLEOTIDE SEQUENCE [LARGE SCALE GENOMIC DNA]</scope>
    <source>
        <strain evidence="5">JCM 15478</strain>
    </source>
</reference>
<dbReference type="Gene3D" id="3.40.50.720">
    <property type="entry name" value="NAD(P)-binding Rossmann-like Domain"/>
    <property type="match status" value="1"/>
</dbReference>
<dbReference type="EMBL" id="BAAAPE010000013">
    <property type="protein sequence ID" value="GAA2091297.1"/>
    <property type="molecule type" value="Genomic_DNA"/>
</dbReference>
<keyword evidence="5" id="KW-1185">Reference proteome</keyword>
<dbReference type="PRINTS" id="PR00081">
    <property type="entry name" value="GDHRDH"/>
</dbReference>
<dbReference type="InterPro" id="IPR057326">
    <property type="entry name" value="KR_dom"/>
</dbReference>
<organism evidence="4 5">
    <name type="scientific">Streptomyces albiaxialis</name>
    <dbReference type="NCBI Taxonomy" id="329523"/>
    <lineage>
        <taxon>Bacteria</taxon>
        <taxon>Bacillati</taxon>
        <taxon>Actinomycetota</taxon>
        <taxon>Actinomycetes</taxon>
        <taxon>Kitasatosporales</taxon>
        <taxon>Streptomycetaceae</taxon>
        <taxon>Streptomyces</taxon>
    </lineage>
</organism>
<evidence type="ECO:0000256" key="1">
    <source>
        <dbReference type="ARBA" id="ARBA00006484"/>
    </source>
</evidence>
<evidence type="ECO:0000313" key="5">
    <source>
        <dbReference type="Proteomes" id="UP001500016"/>
    </source>
</evidence>
<dbReference type="InterPro" id="IPR036291">
    <property type="entry name" value="NAD(P)-bd_dom_sf"/>
</dbReference>
<keyword evidence="2" id="KW-0560">Oxidoreductase</keyword>
<accession>A0ABP5I378</accession>
<sequence>MKLNGKVALVTGGSRGIGAATALRLAREGADVAVTYVSAEAQAKSVVAEIEATGRRALAIRADSADAAEVTDAVERTAQEFGRLDILVNNAGIWHDAPLDSLTVEDIDRVFAVHVRGSLLATQAAARHMTAGGRVISIGSNLAERVPFDGITLYSASKSALIGMTKGLARDLGPREITANLVNPGPTDTDMNPADGEGADVQRAQMALGRYGKPEGIADTVAFLASPEADSITGASFLVDAGANA</sequence>
<proteinExistence type="inferred from homology"/>
<dbReference type="CDD" id="cd05233">
    <property type="entry name" value="SDR_c"/>
    <property type="match status" value="1"/>
</dbReference>
<evidence type="ECO:0000259" key="3">
    <source>
        <dbReference type="SMART" id="SM00822"/>
    </source>
</evidence>
<dbReference type="SUPFAM" id="SSF51735">
    <property type="entry name" value="NAD(P)-binding Rossmann-fold domains"/>
    <property type="match status" value="1"/>
</dbReference>
<name>A0ABP5I378_9ACTN</name>
<dbReference type="Pfam" id="PF13561">
    <property type="entry name" value="adh_short_C2"/>
    <property type="match status" value="1"/>
</dbReference>
<dbReference type="SMART" id="SM00822">
    <property type="entry name" value="PKS_KR"/>
    <property type="match status" value="1"/>
</dbReference>
<comment type="caution">
    <text evidence="4">The sequence shown here is derived from an EMBL/GenBank/DDBJ whole genome shotgun (WGS) entry which is preliminary data.</text>
</comment>
<comment type="similarity">
    <text evidence="1">Belongs to the short-chain dehydrogenases/reductases (SDR) family.</text>
</comment>
<feature type="domain" description="Ketoreductase" evidence="3">
    <location>
        <begin position="6"/>
        <end position="187"/>
    </location>
</feature>
<protein>
    <submittedName>
        <fullName evidence="4">3-oxoacyl-ACP reductase FabG</fullName>
    </submittedName>
</protein>
<evidence type="ECO:0000256" key="2">
    <source>
        <dbReference type="ARBA" id="ARBA00023002"/>
    </source>
</evidence>
<dbReference type="PANTHER" id="PTHR43639">
    <property type="entry name" value="OXIDOREDUCTASE, SHORT-CHAIN DEHYDROGENASE/REDUCTASE FAMILY (AFU_ORTHOLOGUE AFUA_5G02870)"/>
    <property type="match status" value="1"/>
</dbReference>
<dbReference type="Proteomes" id="UP001500016">
    <property type="component" value="Unassembled WGS sequence"/>
</dbReference>